<dbReference type="EC" id="4.2.2.n1" evidence="1"/>
<comment type="similarity">
    <text evidence="1">Belongs to the transglycosylase Slt family.</text>
</comment>
<proteinExistence type="inferred from homology"/>
<dbReference type="GO" id="GO:0098932">
    <property type="term" value="P:symbiont entry into host cell via disruption of host cell wall peptidoglycan"/>
    <property type="evidence" value="ECO:0007669"/>
    <property type="project" value="UniProtKB-UniRule"/>
</dbReference>
<dbReference type="InterPro" id="IPR008258">
    <property type="entry name" value="Transglycosylase_SLT_dom_1"/>
</dbReference>
<keyword evidence="1" id="KW-0378">Hydrolase</keyword>
<keyword evidence="1" id="KW-0081">Bacteriolytic enzyme</keyword>
<evidence type="ECO:0000313" key="4">
    <source>
        <dbReference type="Proteomes" id="UP000831223"/>
    </source>
</evidence>
<comment type="catalytic activity">
    <reaction evidence="1">
        <text>Exolytic cleavage of the (1-&gt;4)-beta-glycosidic linkage between N-acetylmuramic acid (MurNAc) and N-acetylglucosamine (GlcNAc) residues in peptidoglycan, from either the reducing or the non-reducing ends of the peptidoglycan chains, with concomitant formation of a 1,6-anhydrobond in the MurNAc residue.</text>
        <dbReference type="EC" id="4.2.2.n1"/>
    </reaction>
</comment>
<dbReference type="HAMAP" id="MF_04121">
    <property type="entry name" value="TRANSGLYCOSYLASE_T7"/>
    <property type="match status" value="1"/>
</dbReference>
<name>A0AAE9KYC9_9CAUD</name>
<dbReference type="Proteomes" id="UP000831223">
    <property type="component" value="Segment"/>
</dbReference>
<dbReference type="GO" id="GO:0016787">
    <property type="term" value="F:hydrolase activity"/>
    <property type="evidence" value="ECO:0007669"/>
    <property type="project" value="UniProtKB-KW"/>
</dbReference>
<comment type="subcellular location">
    <subcellularLocation>
        <location evidence="1">Virion</location>
    </subcellularLocation>
    <subcellularLocation>
        <location evidence="1">Host cell inner membrane</location>
        <topology evidence="1">Single-pass membrane protein</topology>
    </subcellularLocation>
    <text evidence="1">The gp15-gp16 complex spans the periplasm and the cytoplasmic membrane.</text>
</comment>
<keyword evidence="1" id="KW-1235">Degradation of host cell envelope components during virus entry</keyword>
<feature type="topological domain" description="Periplasmic" evidence="1">
    <location>
        <begin position="1"/>
        <end position="1138"/>
    </location>
</feature>
<sequence length="1321" mass="142654">MSYDKSKPSDYDGIFQKAADSHGVSYDLLRKLSFNESSFNPKAVSKTGPKGIMQFTRNTARAMGLNVTDGDDDGRYNPELAIDAGAKLLASLVKKYNGDELKAALAYNQGEGPAGAPQLQAYDKGDFGSISEEGRNYMRKLLDVAKSPQSGALEAFGGITPKGKGIPAEDAFKGIAKTGKVGTELPESHGFDVEGVAQEAPNTPYAKDFWEKTGTTLDEYNSRSTFFGFGDAAEAQIQNSTLGVAFRAARADDGYDVFKDTMTPTRWNSYVPSKEDLQKLRDSGLPPSYYGVVTGGDGENWDALIKLAKDNFEADQRAAEAGTGAKLAAGIVGAGVDPLSYVPLVGVAGKGLKVVNKALRVGAQAGALSVASEGIRTSVAGGEAHYADAALGGLLFGAGMSALSDAVAAGIRKARGVESVNEFAGPALRMEARETAINTGGHDTSTLPPENFSFEQNHSGVPFADHPTEEGAAILANGSILSDTNPLNPRTQRDFAEIDPERAAPGIKLGGFTEIGLKTLGSKDAGVRAIAQDLVRSPTGMQSGSSGKFGATASDIHERLHATDQRMYNQLYDAVDRAMKDPEFSIGEQKMSRRAIRQEVYKRAALAIERPELQADLTKGEREVMDLMKEHFDTKRELMEQPGIFGNANAVSIFPGSRHKGTYVPNVYDRAAKELMTQKLGGPEGLQQAIAQSWLTSYRVRPEVKARVDEYLMELNGYKSVDQVTPEVVQKHAMDKAYGISHTEDFTASSVIDENITGLVGIENNSFLEARNMFDSDLPVTLPDGSTFSVNDLRDFDMSRIIPAYDRRVNGDISIMGGSGKTTKQLKDEIMALDKRAERKGQLKGEVEALKDTVKILTGRARRNNDTAFETAMRTLNDLAFFAKNFYMGPQNLTEIAGMLAKGNVKAMLHGIPTLRDLATRTSPVSGSELRELHGALFGKELDQLIRPGREDIVQRIREASDTSGAMASVIGTIKFGTQELSARSPWTKMLNGTANYILDTARQGVLGDVAGAALGGKGSKFGKENFLKAASISPEQWKGIKQLFVDHATRDANGQFTIKDKKAFSQDPRAMDLWRLADKVADETMLRPHKVSQQDSKAYGAGVKMAMQFKNFTIKSLNAKFIRSFYEGYKNNRAIDMALTHVLSLGIAGTYFAMQAHVKAYGLQESQRKDYLKKALNPTMLGYAALTRSSHTGAPLSIVSMIAGAAGFQDANMLRSTILPKEEQFQKKDGASKGRAESSNLAGNLGSQVPALGYVGNVIATAKNAYGVATAPNKPTERDYMTGLMNSTKELVPNDPLTQQLVMKIYEANGVTIKQQPKPN</sequence>
<comment type="function">
    <text evidence="1">Component of the cylindrical core that assembles on the inner surface of the capsid during capsid formation and plays a role in viral DNA ejection into the host cell. The inner core is composed of stacked rings of gp14, gp15 and gp16 proteins. Following binding to the host cell surface, the internal core is disassembled and gp16 is ejected along with gp14 and gp15 into the infected cell. Gp16 probably inserts in the host inner membrane and remains associated with gp15. The gp15-gp16 complex binds to both the viral DNA and the host inner membrane, probably escorting the leading end of the genome through the periplasm and controlling the extent of DNA translocated into the host cell. Functions as an exolysin that catalyzes the cleavage of the glycosidic bonds between N-acetylmuramic acid and N-acetylglucosamine residues in peptidoglycans allowing the local digestion of the bacterial peptidoglycan wall.</text>
</comment>
<comment type="subunit">
    <text evidence="1">Homotetramer. Interacts with gp15; after ejection the gp15-gp16 complex composed of a gp15 octamer and a gp16 tetramer probably binds both the viral DNA and the host inner membrane.</text>
</comment>
<dbReference type="GO" id="GO:0016020">
    <property type="term" value="C:membrane"/>
    <property type="evidence" value="ECO:0007669"/>
    <property type="project" value="InterPro"/>
</dbReference>
<keyword evidence="1" id="KW-0946">Virion</keyword>
<feature type="region of interest" description="Transglycosylase SLT-type domain" evidence="1">
    <location>
        <begin position="23"/>
        <end position="110"/>
    </location>
</feature>
<dbReference type="GO" id="GO:0020002">
    <property type="term" value="C:host cell plasma membrane"/>
    <property type="evidence" value="ECO:0007669"/>
    <property type="project" value="UniProtKB-SubCell"/>
</dbReference>
<gene>
    <name evidence="3" type="ORF">Kp9_41</name>
</gene>
<dbReference type="SUPFAM" id="SSF53955">
    <property type="entry name" value="Lysozyme-like"/>
    <property type="match status" value="1"/>
</dbReference>
<evidence type="ECO:0000256" key="1">
    <source>
        <dbReference type="HAMAP-Rule" id="MF_04121"/>
    </source>
</evidence>
<keyword evidence="1" id="KW-1133">Transmembrane helix</keyword>
<keyword evidence="4" id="KW-1185">Reference proteome</keyword>
<feature type="domain" description="Transglycosylase SLT" evidence="2">
    <location>
        <begin position="15"/>
        <end position="125"/>
    </location>
</feature>
<dbReference type="EMBL" id="ON148529">
    <property type="protein sequence ID" value="UQK57933.1"/>
    <property type="molecule type" value="Genomic_DNA"/>
</dbReference>
<keyword evidence="1" id="KW-1162">Viral penetration into host cytoplasm</keyword>
<dbReference type="PANTHER" id="PTHR37423:SF2">
    <property type="entry name" value="MEMBRANE-BOUND LYTIC MUREIN TRANSGLYCOSYLASE C"/>
    <property type="match status" value="1"/>
</dbReference>
<dbReference type="PROSITE" id="PS00922">
    <property type="entry name" value="TRANSGLYCOSYLASE"/>
    <property type="match status" value="1"/>
</dbReference>
<dbReference type="GO" id="GO:0000270">
    <property type="term" value="P:peptidoglycan metabolic process"/>
    <property type="evidence" value="ECO:0007669"/>
    <property type="project" value="InterPro"/>
</dbReference>
<organism evidence="3 4">
    <name type="scientific">Klebsiella phage Kp9</name>
    <dbReference type="NCBI Taxonomy" id="2936516"/>
    <lineage>
        <taxon>Viruses</taxon>
        <taxon>Duplodnaviria</taxon>
        <taxon>Heunggongvirae</taxon>
        <taxon>Uroviricota</taxon>
        <taxon>Caudoviricetes</taxon>
        <taxon>Autographivirales</taxon>
        <taxon>Autotranscriptaviridae</taxon>
        <taxon>Studiervirinae</taxon>
        <taxon>Przondovirus</taxon>
        <taxon>Przondovirus Kp9</taxon>
    </lineage>
</organism>
<dbReference type="Gene3D" id="1.10.530.10">
    <property type="match status" value="1"/>
</dbReference>
<feature type="topological domain" description="Cytoplasmic" evidence="1">
    <location>
        <begin position="1160"/>
        <end position="1321"/>
    </location>
</feature>
<keyword evidence="1" id="KW-1236">Degradation of host peptidoglycans during virus entry</keyword>
<dbReference type="PANTHER" id="PTHR37423">
    <property type="entry name" value="SOLUBLE LYTIC MUREIN TRANSGLYCOSYLASE-RELATED"/>
    <property type="match status" value="1"/>
</dbReference>
<dbReference type="GO" id="GO:0042742">
    <property type="term" value="P:defense response to bacterium"/>
    <property type="evidence" value="ECO:0007669"/>
    <property type="project" value="UniProtKB-KW"/>
</dbReference>
<keyword evidence="1" id="KW-1043">Host membrane</keyword>
<reference evidence="3 4" key="1">
    <citation type="submission" date="2022-04" db="EMBL/GenBank/DDBJ databases">
        <title>Transcriptional inhibition prevents novel lytic bacteriophages with two receptor recognition modules infecting multidrug-resistant Klebsiella pneumoniae.</title>
        <authorList>
            <person name="Huang L."/>
            <person name="Huang X."/>
            <person name="Zhao T."/>
            <person name="Zhang J."/>
            <person name="Xiang Y."/>
        </authorList>
    </citation>
    <scope>NUCLEOTIDE SEQUENCE [LARGE SCALE GENOMIC DNA]</scope>
</reference>
<dbReference type="InterPro" id="IPR038994">
    <property type="entry name" value="Gp16"/>
</dbReference>
<dbReference type="Pfam" id="PF01464">
    <property type="entry name" value="SLT"/>
    <property type="match status" value="1"/>
</dbReference>
<dbReference type="GO" id="GO:0008933">
    <property type="term" value="F:peptidoglycan lytic transglycosylase activity"/>
    <property type="evidence" value="ECO:0007669"/>
    <property type="project" value="UniProtKB-UniRule"/>
</dbReference>
<dbReference type="InterPro" id="IPR023346">
    <property type="entry name" value="Lysozyme-like_dom_sf"/>
</dbReference>
<keyword evidence="1" id="KW-1244">Viral short tail ejection system</keyword>
<dbReference type="GO" id="GO:0098994">
    <property type="term" value="P:symbiont entry into host cell via disruption of host cell envelope"/>
    <property type="evidence" value="ECO:0007669"/>
    <property type="project" value="UniProtKB-KW"/>
</dbReference>
<dbReference type="GO" id="GO:0044423">
    <property type="term" value="C:virion component"/>
    <property type="evidence" value="ECO:0007669"/>
    <property type="project" value="UniProtKB-UniRule"/>
</dbReference>
<keyword evidence="1" id="KW-1030">Host cell inner membrane</keyword>
<keyword evidence="1" id="KW-1160">Virus entry into host cell</keyword>
<dbReference type="InterPro" id="IPR000189">
    <property type="entry name" value="Transglyc_AS"/>
</dbReference>
<comment type="domain">
    <text evidence="1">The N-terminus contains the transglycosylase activity. The C-terminus is essential for the viral DNA translocation into the host cytoplasm.</text>
</comment>
<evidence type="ECO:0000259" key="2">
    <source>
        <dbReference type="Pfam" id="PF01464"/>
    </source>
</evidence>
<dbReference type="GO" id="GO:0099002">
    <property type="term" value="P:symbiont genome ejection through host cell envelope, short tail mechanism"/>
    <property type="evidence" value="ECO:0007669"/>
    <property type="project" value="UniProtKB-UniRule"/>
</dbReference>
<keyword evidence="1" id="KW-0812">Transmembrane</keyword>
<dbReference type="GO" id="GO:0031640">
    <property type="term" value="P:killing of cells of another organism"/>
    <property type="evidence" value="ECO:0007669"/>
    <property type="project" value="UniProtKB-KW"/>
</dbReference>
<keyword evidence="1" id="KW-0456">Lyase</keyword>
<keyword evidence="1" id="KW-1171">Viral genome ejection through host cell envelope</keyword>
<keyword evidence="1" id="KW-0472">Membrane</keyword>
<keyword evidence="1" id="KW-0929">Antimicrobial</keyword>
<keyword evidence="1" id="KW-1032">Host cell membrane</keyword>
<accession>A0AAE9KYC9</accession>
<feature type="active site" evidence="1">
    <location>
        <position position="36"/>
    </location>
</feature>
<evidence type="ECO:0000313" key="3">
    <source>
        <dbReference type="EMBL" id="UQK57933.1"/>
    </source>
</evidence>
<protein>
    <recommendedName>
        <fullName evidence="1">Peptidoglycan transglycosylase gp16</fullName>
        <ecNumber evidence="1">4.2.2.n1</ecNumber>
    </recommendedName>
    <alternativeName>
        <fullName evidence="1">Internal core protein gp16</fullName>
    </alternativeName>
</protein>